<dbReference type="SUPFAM" id="SSF53850">
    <property type="entry name" value="Periplasmic binding protein-like II"/>
    <property type="match status" value="1"/>
</dbReference>
<name>A0ABS8D2Z2_9NEIS</name>
<feature type="domain" description="HTH lysR-type" evidence="5">
    <location>
        <begin position="4"/>
        <end position="61"/>
    </location>
</feature>
<keyword evidence="7" id="KW-1185">Reference proteome</keyword>
<dbReference type="Pfam" id="PF03466">
    <property type="entry name" value="LysR_substrate"/>
    <property type="match status" value="1"/>
</dbReference>
<dbReference type="InterPro" id="IPR036390">
    <property type="entry name" value="WH_DNA-bd_sf"/>
</dbReference>
<keyword evidence="3" id="KW-0238">DNA-binding</keyword>
<evidence type="ECO:0000313" key="6">
    <source>
        <dbReference type="EMBL" id="MCB6182532.1"/>
    </source>
</evidence>
<dbReference type="InterPro" id="IPR000847">
    <property type="entry name" value="LysR_HTH_N"/>
</dbReference>
<dbReference type="EMBL" id="JAJBZT010000002">
    <property type="protein sequence ID" value="MCB6182532.1"/>
    <property type="molecule type" value="Genomic_DNA"/>
</dbReference>
<evidence type="ECO:0000256" key="3">
    <source>
        <dbReference type="ARBA" id="ARBA00023125"/>
    </source>
</evidence>
<dbReference type="PANTHER" id="PTHR30579">
    <property type="entry name" value="TRANSCRIPTIONAL REGULATOR"/>
    <property type="match status" value="1"/>
</dbReference>
<dbReference type="Proteomes" id="UP001165395">
    <property type="component" value="Unassembled WGS sequence"/>
</dbReference>
<dbReference type="Pfam" id="PF00126">
    <property type="entry name" value="HTH_1"/>
    <property type="match status" value="1"/>
</dbReference>
<protein>
    <submittedName>
        <fullName evidence="6">LysR family transcriptional regulator</fullName>
    </submittedName>
</protein>
<proteinExistence type="inferred from homology"/>
<sequence>MKNLPTDLLRTFVTVIDQGGFSNAGDLLGRSQPAISLQIKRLEELVEVSLFQRTGRSFQLSEEGQVLLAYARSILNLNDEAFARLGKSSLSGVVRLGVPNEFADSFLPDILGKFSQSYPDVTLEVGCELSTHLLAKLDKGEYDLVFGLHTSSKVKTTSEGWSEELVWVGSPQHAVYSKSPLPLIVAPIGCVYRQRILETLEQMGRPWRIAYTSPSFGGIKAGVLAGLGVTVLAKSAVPDGVRVLGEAEKMPKLPGIRVHLHYDQSKANGAVLGLVDFMSARLATTTSSVTSAL</sequence>
<dbReference type="Gene3D" id="3.40.190.10">
    <property type="entry name" value="Periplasmic binding protein-like II"/>
    <property type="match status" value="2"/>
</dbReference>
<evidence type="ECO:0000256" key="1">
    <source>
        <dbReference type="ARBA" id="ARBA00009437"/>
    </source>
</evidence>
<dbReference type="PANTHER" id="PTHR30579:SF7">
    <property type="entry name" value="HTH-TYPE TRANSCRIPTIONAL REGULATOR LRHA-RELATED"/>
    <property type="match status" value="1"/>
</dbReference>
<evidence type="ECO:0000256" key="2">
    <source>
        <dbReference type="ARBA" id="ARBA00023015"/>
    </source>
</evidence>
<accession>A0ABS8D2Z2</accession>
<dbReference type="InterPro" id="IPR050176">
    <property type="entry name" value="LTTR"/>
</dbReference>
<evidence type="ECO:0000259" key="5">
    <source>
        <dbReference type="PROSITE" id="PS50931"/>
    </source>
</evidence>
<keyword evidence="2" id="KW-0805">Transcription regulation</keyword>
<dbReference type="Gene3D" id="1.10.10.10">
    <property type="entry name" value="Winged helix-like DNA-binding domain superfamily/Winged helix DNA-binding domain"/>
    <property type="match status" value="1"/>
</dbReference>
<comment type="similarity">
    <text evidence="1">Belongs to the LysR transcriptional regulatory family.</text>
</comment>
<organism evidence="6 7">
    <name type="scientific">Leeia speluncae</name>
    <dbReference type="NCBI Taxonomy" id="2884804"/>
    <lineage>
        <taxon>Bacteria</taxon>
        <taxon>Pseudomonadati</taxon>
        <taxon>Pseudomonadota</taxon>
        <taxon>Betaproteobacteria</taxon>
        <taxon>Neisseriales</taxon>
        <taxon>Leeiaceae</taxon>
        <taxon>Leeia</taxon>
    </lineage>
</organism>
<evidence type="ECO:0000256" key="4">
    <source>
        <dbReference type="ARBA" id="ARBA00023163"/>
    </source>
</evidence>
<gene>
    <name evidence="6" type="ORF">LIN78_03080</name>
</gene>
<dbReference type="PRINTS" id="PR00039">
    <property type="entry name" value="HTHLYSR"/>
</dbReference>
<dbReference type="PROSITE" id="PS50931">
    <property type="entry name" value="HTH_LYSR"/>
    <property type="match status" value="1"/>
</dbReference>
<dbReference type="InterPro" id="IPR036388">
    <property type="entry name" value="WH-like_DNA-bd_sf"/>
</dbReference>
<evidence type="ECO:0000313" key="7">
    <source>
        <dbReference type="Proteomes" id="UP001165395"/>
    </source>
</evidence>
<dbReference type="SUPFAM" id="SSF46785">
    <property type="entry name" value="Winged helix' DNA-binding domain"/>
    <property type="match status" value="1"/>
</dbReference>
<dbReference type="InterPro" id="IPR005119">
    <property type="entry name" value="LysR_subst-bd"/>
</dbReference>
<keyword evidence="4" id="KW-0804">Transcription</keyword>
<reference evidence="6" key="1">
    <citation type="submission" date="2021-10" db="EMBL/GenBank/DDBJ databases">
        <title>The complete genome sequence of Leeia sp. TBRC 13508.</title>
        <authorList>
            <person name="Charoenyingcharoen P."/>
            <person name="Yukphan P."/>
        </authorList>
    </citation>
    <scope>NUCLEOTIDE SEQUENCE</scope>
    <source>
        <strain evidence="6">TBRC 13508</strain>
    </source>
</reference>
<comment type="caution">
    <text evidence="6">The sequence shown here is derived from an EMBL/GenBank/DDBJ whole genome shotgun (WGS) entry which is preliminary data.</text>
</comment>
<dbReference type="RefSeq" id="WP_227178356.1">
    <property type="nucleotide sequence ID" value="NZ_JAJBZT010000002.1"/>
</dbReference>